<dbReference type="SUPFAM" id="SSF47384">
    <property type="entry name" value="Homodimeric domain of signal transducing histidine kinase"/>
    <property type="match status" value="1"/>
</dbReference>
<evidence type="ECO:0000256" key="1">
    <source>
        <dbReference type="ARBA" id="ARBA00000085"/>
    </source>
</evidence>
<dbReference type="InterPro" id="IPR036097">
    <property type="entry name" value="HisK_dim/P_sf"/>
</dbReference>
<keyword evidence="6 10" id="KW-0812">Transmembrane</keyword>
<comment type="subcellular location">
    <subcellularLocation>
        <location evidence="2">Membrane</location>
    </subcellularLocation>
</comment>
<dbReference type="STRING" id="488538.SAR116_1554"/>
<keyword evidence="9 10" id="KW-0472">Membrane</keyword>
<dbReference type="InterPro" id="IPR047770">
    <property type="entry name" value="RegB"/>
</dbReference>
<dbReference type="Gene3D" id="1.10.287.130">
    <property type="match status" value="1"/>
</dbReference>
<evidence type="ECO:0000256" key="8">
    <source>
        <dbReference type="ARBA" id="ARBA00022989"/>
    </source>
</evidence>
<keyword evidence="7 12" id="KW-0418">Kinase</keyword>
<keyword evidence="8 10" id="KW-1133">Transmembrane helix</keyword>
<evidence type="ECO:0000256" key="5">
    <source>
        <dbReference type="ARBA" id="ARBA00022679"/>
    </source>
</evidence>
<evidence type="ECO:0000313" key="12">
    <source>
        <dbReference type="EMBL" id="ADE39797.1"/>
    </source>
</evidence>
<keyword evidence="5 12" id="KW-0808">Transferase</keyword>
<comment type="catalytic activity">
    <reaction evidence="1">
        <text>ATP + protein L-histidine = ADP + protein N-phospho-L-histidine.</text>
        <dbReference type="EC" id="2.7.13.3"/>
    </reaction>
</comment>
<dbReference type="EC" id="2.7.13.3" evidence="3"/>
<dbReference type="HOGENOM" id="CLU_046130_1_1_5"/>
<evidence type="ECO:0000256" key="10">
    <source>
        <dbReference type="SAM" id="Phobius"/>
    </source>
</evidence>
<accession>D5BU50</accession>
<dbReference type="SUPFAM" id="SSF55874">
    <property type="entry name" value="ATPase domain of HSP90 chaperone/DNA topoisomerase II/histidine kinase"/>
    <property type="match status" value="1"/>
</dbReference>
<protein>
    <recommendedName>
        <fullName evidence="3">histidine kinase</fullName>
        <ecNumber evidence="3">2.7.13.3</ecNumber>
    </recommendedName>
</protein>
<feature type="transmembrane region" description="Helical" evidence="10">
    <location>
        <begin position="129"/>
        <end position="148"/>
    </location>
</feature>
<keyword evidence="13" id="KW-1185">Reference proteome</keyword>
<evidence type="ECO:0000256" key="9">
    <source>
        <dbReference type="ARBA" id="ARBA00023136"/>
    </source>
</evidence>
<dbReference type="OrthoDB" id="9785252at2"/>
<organism evidence="12 13">
    <name type="scientific">Puniceispirillum marinum (strain IMCC1322)</name>
    <dbReference type="NCBI Taxonomy" id="488538"/>
    <lineage>
        <taxon>Bacteria</taxon>
        <taxon>Pseudomonadati</taxon>
        <taxon>Pseudomonadota</taxon>
        <taxon>Alphaproteobacteria</taxon>
        <taxon>Candidatus Puniceispirillales</taxon>
        <taxon>Candidatus Puniceispirillaceae</taxon>
        <taxon>Candidatus Puniceispirillum</taxon>
    </lineage>
</organism>
<evidence type="ECO:0000256" key="2">
    <source>
        <dbReference type="ARBA" id="ARBA00004370"/>
    </source>
</evidence>
<evidence type="ECO:0000256" key="7">
    <source>
        <dbReference type="ARBA" id="ARBA00022777"/>
    </source>
</evidence>
<dbReference type="PROSITE" id="PS50109">
    <property type="entry name" value="HIS_KIN"/>
    <property type="match status" value="1"/>
</dbReference>
<dbReference type="SMART" id="SM00387">
    <property type="entry name" value="HATPase_c"/>
    <property type="match status" value="1"/>
</dbReference>
<dbReference type="Proteomes" id="UP000007460">
    <property type="component" value="Chromosome"/>
</dbReference>
<feature type="domain" description="Histidine kinase" evidence="11">
    <location>
        <begin position="216"/>
        <end position="425"/>
    </location>
</feature>
<dbReference type="PRINTS" id="PR00344">
    <property type="entry name" value="BCTRLSENSOR"/>
</dbReference>
<sequence length="429" mass="46909">MMLRRFFGSADRRAINPIDPSVVLTIRWLAISGQLLALTFTYFVLGFDLPLIPALIIIGLSVLMNLWQNRQAKDDTGLVEQNLLALIFDILQLAALLFLTGGLLNPFSVLLLAPVVVSATMLRRRATLVLILTVAASVSVLALYNYPLPWGQDTVNLPGLYVAGLWLSLMLSTIFIGGYVWWVASAARSLSEALSEAQLAVAEEQQAVALGSLATAAAHKLGSPLNTITVISHELSREITEDDPIYEDIQLLRVEAERCRVILGSLEDYKLQSKPDFETELPINVLIEDLLQERFDAGPAEVIVTHDAASMDEVPVATRRAEFIQAIEDILQNAHQFARTKIIIHIEWSLEDIHIRINDDGDGFKPSILSRAGQPWNSSRVGQSGHRGLGIFIARTLIQSIGGSVAFGNGKNGGGEVKVSLPRSCFEVG</sequence>
<dbReference type="InterPro" id="IPR036890">
    <property type="entry name" value="HATPase_C_sf"/>
</dbReference>
<dbReference type="InterPro" id="IPR005467">
    <property type="entry name" value="His_kinase_dom"/>
</dbReference>
<gene>
    <name evidence="12" type="ordered locus">SAR116_1554</name>
</gene>
<feature type="transmembrane region" description="Helical" evidence="10">
    <location>
        <begin position="104"/>
        <end position="122"/>
    </location>
</feature>
<dbReference type="GO" id="GO:0000155">
    <property type="term" value="F:phosphorelay sensor kinase activity"/>
    <property type="evidence" value="ECO:0007669"/>
    <property type="project" value="InterPro"/>
</dbReference>
<feature type="transmembrane region" description="Helical" evidence="10">
    <location>
        <begin position="160"/>
        <end position="182"/>
    </location>
</feature>
<keyword evidence="4" id="KW-0597">Phosphoprotein</keyword>
<name>D5BU50_PUNMI</name>
<dbReference type="InterPro" id="IPR003661">
    <property type="entry name" value="HisK_dim/P_dom"/>
</dbReference>
<evidence type="ECO:0000313" key="13">
    <source>
        <dbReference type="Proteomes" id="UP000007460"/>
    </source>
</evidence>
<evidence type="ECO:0000259" key="11">
    <source>
        <dbReference type="PROSITE" id="PS50109"/>
    </source>
</evidence>
<dbReference type="EMBL" id="CP001751">
    <property type="protein sequence ID" value="ADE39797.1"/>
    <property type="molecule type" value="Genomic_DNA"/>
</dbReference>
<dbReference type="Pfam" id="PF25323">
    <property type="entry name" value="6TM_PilS"/>
    <property type="match status" value="1"/>
</dbReference>
<dbReference type="AlphaFoldDB" id="D5BU50"/>
<dbReference type="GO" id="GO:0005886">
    <property type="term" value="C:plasma membrane"/>
    <property type="evidence" value="ECO:0007669"/>
    <property type="project" value="TreeGrafter"/>
</dbReference>
<dbReference type="PANTHER" id="PTHR45436">
    <property type="entry name" value="SENSOR HISTIDINE KINASE YKOH"/>
    <property type="match status" value="1"/>
</dbReference>
<dbReference type="NCBIfam" id="NF033792">
    <property type="entry name" value="ActS_PrrB_HisK"/>
    <property type="match status" value="1"/>
</dbReference>
<dbReference type="eggNOG" id="COG4191">
    <property type="taxonomic scope" value="Bacteria"/>
</dbReference>
<evidence type="ECO:0000256" key="4">
    <source>
        <dbReference type="ARBA" id="ARBA00022553"/>
    </source>
</evidence>
<evidence type="ECO:0000256" key="3">
    <source>
        <dbReference type="ARBA" id="ARBA00012438"/>
    </source>
</evidence>
<proteinExistence type="predicted"/>
<dbReference type="CDD" id="cd00082">
    <property type="entry name" value="HisKA"/>
    <property type="match status" value="1"/>
</dbReference>
<dbReference type="InterPro" id="IPR003594">
    <property type="entry name" value="HATPase_dom"/>
</dbReference>
<dbReference type="Gene3D" id="3.30.565.10">
    <property type="entry name" value="Histidine kinase-like ATPase, C-terminal domain"/>
    <property type="match status" value="1"/>
</dbReference>
<dbReference type="RefSeq" id="WP_013046424.1">
    <property type="nucleotide sequence ID" value="NC_014010.1"/>
</dbReference>
<dbReference type="InterPro" id="IPR004358">
    <property type="entry name" value="Sig_transdc_His_kin-like_C"/>
</dbReference>
<dbReference type="KEGG" id="apb:SAR116_1554"/>
<dbReference type="Pfam" id="PF02518">
    <property type="entry name" value="HATPase_c"/>
    <property type="match status" value="1"/>
</dbReference>
<dbReference type="PANTHER" id="PTHR45436:SF1">
    <property type="entry name" value="SENSOR PROTEIN QSEC"/>
    <property type="match status" value="1"/>
</dbReference>
<evidence type="ECO:0000256" key="6">
    <source>
        <dbReference type="ARBA" id="ARBA00022692"/>
    </source>
</evidence>
<dbReference type="InterPro" id="IPR050428">
    <property type="entry name" value="TCS_sensor_his_kinase"/>
</dbReference>
<reference evidence="12 13" key="1">
    <citation type="journal article" date="2010" name="J. Bacteriol.">
        <title>Complete genome sequence of "Candidatus Puniceispirillum marinum" IMCC1322, a representative of the SAR116 clade in the Alphaproteobacteria.</title>
        <authorList>
            <person name="Oh H.M."/>
            <person name="Kwon K.K."/>
            <person name="Kang I."/>
            <person name="Kang S.G."/>
            <person name="Lee J.H."/>
            <person name="Kim S.J."/>
            <person name="Cho J.C."/>
        </authorList>
    </citation>
    <scope>NUCLEOTIDE SEQUENCE [LARGE SCALE GENOMIC DNA]</scope>
    <source>
        <strain evidence="12 13">IMCC1322</strain>
    </source>
</reference>